<feature type="domain" description="N-acetyltransferase" evidence="1">
    <location>
        <begin position="10"/>
        <end position="222"/>
    </location>
</feature>
<dbReference type="Proteomes" id="UP000308652">
    <property type="component" value="Unassembled WGS sequence"/>
</dbReference>
<accession>A0A5C3LPK3</accession>
<gene>
    <name evidence="2" type="ORF">BDQ12DRAFT_737807</name>
</gene>
<organism evidence="2 3">
    <name type="scientific">Crucibulum laeve</name>
    <dbReference type="NCBI Taxonomy" id="68775"/>
    <lineage>
        <taxon>Eukaryota</taxon>
        <taxon>Fungi</taxon>
        <taxon>Dikarya</taxon>
        <taxon>Basidiomycota</taxon>
        <taxon>Agaricomycotina</taxon>
        <taxon>Agaricomycetes</taxon>
        <taxon>Agaricomycetidae</taxon>
        <taxon>Agaricales</taxon>
        <taxon>Agaricineae</taxon>
        <taxon>Nidulariaceae</taxon>
        <taxon>Crucibulum</taxon>
    </lineage>
</organism>
<proteinExistence type="predicted"/>
<reference evidence="2 3" key="1">
    <citation type="journal article" date="2019" name="Nat. Ecol. Evol.">
        <title>Megaphylogeny resolves global patterns of mushroom evolution.</title>
        <authorList>
            <person name="Varga T."/>
            <person name="Krizsan K."/>
            <person name="Foldi C."/>
            <person name="Dima B."/>
            <person name="Sanchez-Garcia M."/>
            <person name="Sanchez-Ramirez S."/>
            <person name="Szollosi G.J."/>
            <person name="Szarkandi J.G."/>
            <person name="Papp V."/>
            <person name="Albert L."/>
            <person name="Andreopoulos W."/>
            <person name="Angelini C."/>
            <person name="Antonin V."/>
            <person name="Barry K.W."/>
            <person name="Bougher N.L."/>
            <person name="Buchanan P."/>
            <person name="Buyck B."/>
            <person name="Bense V."/>
            <person name="Catcheside P."/>
            <person name="Chovatia M."/>
            <person name="Cooper J."/>
            <person name="Damon W."/>
            <person name="Desjardin D."/>
            <person name="Finy P."/>
            <person name="Geml J."/>
            <person name="Haridas S."/>
            <person name="Hughes K."/>
            <person name="Justo A."/>
            <person name="Karasinski D."/>
            <person name="Kautmanova I."/>
            <person name="Kiss B."/>
            <person name="Kocsube S."/>
            <person name="Kotiranta H."/>
            <person name="LaButti K.M."/>
            <person name="Lechner B.E."/>
            <person name="Liimatainen K."/>
            <person name="Lipzen A."/>
            <person name="Lukacs Z."/>
            <person name="Mihaltcheva S."/>
            <person name="Morgado L.N."/>
            <person name="Niskanen T."/>
            <person name="Noordeloos M.E."/>
            <person name="Ohm R.A."/>
            <person name="Ortiz-Santana B."/>
            <person name="Ovrebo C."/>
            <person name="Racz N."/>
            <person name="Riley R."/>
            <person name="Savchenko A."/>
            <person name="Shiryaev A."/>
            <person name="Soop K."/>
            <person name="Spirin V."/>
            <person name="Szebenyi C."/>
            <person name="Tomsovsky M."/>
            <person name="Tulloss R.E."/>
            <person name="Uehling J."/>
            <person name="Grigoriev I.V."/>
            <person name="Vagvolgyi C."/>
            <person name="Papp T."/>
            <person name="Martin F.M."/>
            <person name="Miettinen O."/>
            <person name="Hibbett D.S."/>
            <person name="Nagy L.G."/>
        </authorList>
    </citation>
    <scope>NUCLEOTIDE SEQUENCE [LARGE SCALE GENOMIC DNA]</scope>
    <source>
        <strain evidence="2 3">CBS 166.37</strain>
    </source>
</reference>
<dbReference type="InterPro" id="IPR016181">
    <property type="entry name" value="Acyl_CoA_acyltransferase"/>
</dbReference>
<name>A0A5C3LPK3_9AGAR</name>
<keyword evidence="3" id="KW-1185">Reference proteome</keyword>
<dbReference type="InterPro" id="IPR052523">
    <property type="entry name" value="Trichothecene_AcTrans"/>
</dbReference>
<dbReference type="PANTHER" id="PTHR42791:SF1">
    <property type="entry name" value="N-ACETYLTRANSFERASE DOMAIN-CONTAINING PROTEIN"/>
    <property type="match status" value="1"/>
</dbReference>
<dbReference type="Pfam" id="PF13673">
    <property type="entry name" value="Acetyltransf_10"/>
    <property type="match status" value="1"/>
</dbReference>
<sequence>MTAPSSMYEYTVRKLGTMSDDQLKQIEVALEKAFAEDQYTAVVTSRDREFYGTFFGSIIIAGLLGGEVYVAEDVDKTIVGVAAWYGPGRALYDSLDQQEKSLSILMQRFSHELSQWWVTDFLPKYNEFTAKALGEGQKLASWHLQALGVDPKFQRKGIARALVNIMKEKAAKEETPLCVECSVDINVGIYERLGFEVKGQTTLVGIPGTGEFPLWIMWQDIPKAA</sequence>
<dbReference type="GO" id="GO:0016747">
    <property type="term" value="F:acyltransferase activity, transferring groups other than amino-acyl groups"/>
    <property type="evidence" value="ECO:0007669"/>
    <property type="project" value="InterPro"/>
</dbReference>
<protein>
    <recommendedName>
        <fullName evidence="1">N-acetyltransferase domain-containing protein</fullName>
    </recommendedName>
</protein>
<dbReference type="PANTHER" id="PTHR42791">
    <property type="entry name" value="GNAT FAMILY ACETYLTRANSFERASE"/>
    <property type="match status" value="1"/>
</dbReference>
<dbReference type="InterPro" id="IPR000182">
    <property type="entry name" value="GNAT_dom"/>
</dbReference>
<dbReference type="OrthoDB" id="61113at2759"/>
<dbReference type="AlphaFoldDB" id="A0A5C3LPK3"/>
<dbReference type="SUPFAM" id="SSF55729">
    <property type="entry name" value="Acyl-CoA N-acyltransferases (Nat)"/>
    <property type="match status" value="1"/>
</dbReference>
<dbReference type="CDD" id="cd04301">
    <property type="entry name" value="NAT_SF"/>
    <property type="match status" value="1"/>
</dbReference>
<dbReference type="EMBL" id="ML213625">
    <property type="protein sequence ID" value="TFK35079.1"/>
    <property type="molecule type" value="Genomic_DNA"/>
</dbReference>
<evidence type="ECO:0000313" key="3">
    <source>
        <dbReference type="Proteomes" id="UP000308652"/>
    </source>
</evidence>
<dbReference type="PROSITE" id="PS51186">
    <property type="entry name" value="GNAT"/>
    <property type="match status" value="1"/>
</dbReference>
<evidence type="ECO:0000313" key="2">
    <source>
        <dbReference type="EMBL" id="TFK35079.1"/>
    </source>
</evidence>
<evidence type="ECO:0000259" key="1">
    <source>
        <dbReference type="PROSITE" id="PS51186"/>
    </source>
</evidence>
<dbReference type="Gene3D" id="3.40.630.30">
    <property type="match status" value="1"/>
</dbReference>